<dbReference type="PANTHER" id="PTHR38101:SF1">
    <property type="entry name" value="UPF0307 PROTEIN YJGA"/>
    <property type="match status" value="1"/>
</dbReference>
<evidence type="ECO:0000256" key="1">
    <source>
        <dbReference type="ARBA" id="ARBA00022490"/>
    </source>
</evidence>
<dbReference type="PIRSF" id="PIRSF016183">
    <property type="entry name" value="UCP016183"/>
    <property type="match status" value="1"/>
</dbReference>
<name>A0A6M3HTH8_9GAMM</name>
<evidence type="ECO:0000256" key="5">
    <source>
        <dbReference type="HAMAP-Rule" id="MF_00765"/>
    </source>
</evidence>
<dbReference type="NCBIfam" id="NF003593">
    <property type="entry name" value="PRK05255.1-1"/>
    <property type="match status" value="1"/>
</dbReference>
<comment type="subcellular location">
    <subcellularLocation>
        <location evidence="5">Cytoplasm</location>
    </subcellularLocation>
    <text evidence="5">Associates with late stage pre-50S ribosomal subunits.</text>
</comment>
<keyword evidence="3 5" id="KW-0699">rRNA-binding</keyword>
<evidence type="ECO:0000256" key="4">
    <source>
        <dbReference type="ARBA" id="ARBA00022884"/>
    </source>
</evidence>
<keyword evidence="1 5" id="KW-0963">Cytoplasm</keyword>
<proteinExistence type="inferred from homology"/>
<evidence type="ECO:0000256" key="2">
    <source>
        <dbReference type="ARBA" id="ARBA00022517"/>
    </source>
</evidence>
<reference evidence="6 7" key="1">
    <citation type="submission" date="2019-03" db="EMBL/GenBank/DDBJ databases">
        <title>Complete Genome Sequence of Allofrancisella frigidaquae Strain SYSU 10HL1970 Isolated from Water-Cooling Systems in China.</title>
        <authorList>
            <person name="Ohrman C."/>
            <person name="Uneklint I."/>
            <person name="Sjodin A."/>
        </authorList>
    </citation>
    <scope>NUCLEOTIDE SEQUENCE [LARGE SCALE GENOMIC DNA]</scope>
    <source>
        <strain evidence="6 7">SYSU 10HL1970</strain>
    </source>
</reference>
<dbReference type="RefSeq" id="WP_035718711.1">
    <property type="nucleotide sequence ID" value="NZ_CP038017.1"/>
</dbReference>
<dbReference type="GO" id="GO:0005829">
    <property type="term" value="C:cytosol"/>
    <property type="evidence" value="ECO:0007669"/>
    <property type="project" value="TreeGrafter"/>
</dbReference>
<dbReference type="Proteomes" id="UP000503320">
    <property type="component" value="Chromosome"/>
</dbReference>
<protein>
    <recommendedName>
        <fullName evidence="5">Dual-action ribosomal maturation protein DarP</fullName>
    </recommendedName>
    <alternativeName>
        <fullName evidence="5">Large ribosomal subunit assembly factor DarP</fullName>
    </alternativeName>
</protein>
<dbReference type="KEGG" id="afri:E3E15_02795"/>
<evidence type="ECO:0000313" key="7">
    <source>
        <dbReference type="Proteomes" id="UP000503320"/>
    </source>
</evidence>
<dbReference type="InterPro" id="IPR006839">
    <property type="entry name" value="DarP"/>
</dbReference>
<evidence type="ECO:0000256" key="3">
    <source>
        <dbReference type="ARBA" id="ARBA00022730"/>
    </source>
</evidence>
<dbReference type="Gene3D" id="1.10.60.30">
    <property type="entry name" value="PSPTO4464-like domains"/>
    <property type="match status" value="2"/>
</dbReference>
<dbReference type="EMBL" id="CP038017">
    <property type="protein sequence ID" value="QIV94340.1"/>
    <property type="molecule type" value="Genomic_DNA"/>
</dbReference>
<dbReference type="GO" id="GO:1902626">
    <property type="term" value="P:assembly of large subunit precursor of preribosome"/>
    <property type="evidence" value="ECO:0007669"/>
    <property type="project" value="UniProtKB-UniRule"/>
</dbReference>
<dbReference type="HAMAP" id="MF_00765">
    <property type="entry name" value="DarP"/>
    <property type="match status" value="1"/>
</dbReference>
<gene>
    <name evidence="5" type="primary">darP</name>
    <name evidence="6" type="ORF">E3E15_02795</name>
</gene>
<accession>A0A6M3HTH8</accession>
<comment type="function">
    <text evidence="5">Member of a network of 50S ribosomal subunit biogenesis factors which assembles along the 30S-50S interface, preventing incorrect 23S rRNA structures from forming. Promotes peptidyl transferase center (PTC) maturation.</text>
</comment>
<dbReference type="Pfam" id="PF04751">
    <property type="entry name" value="DarP"/>
    <property type="match status" value="1"/>
</dbReference>
<keyword evidence="2 5" id="KW-0690">Ribosome biogenesis</keyword>
<dbReference type="InterPro" id="IPR023153">
    <property type="entry name" value="DarP_sf"/>
</dbReference>
<dbReference type="AlphaFoldDB" id="A0A6M3HTH8"/>
<sequence length="187" mass="22034">MGKVIDLDEVERLEREEENSHYRLSRSKSSVKKDMLEITDFGKALIDLSNQQLVKLPISDNLRDNILATKSMQKIALKRQIQFIGKLLRKVDNLDEIQKAYDIIINKDKQANLLFHRLENIRDNLLDSDKDKSNQTLDNLIGEFPDMDIQKLRQLIRSHHREAEKNKPKKSYREIFQLIKELHTSNN</sequence>
<dbReference type="CDD" id="cd16331">
    <property type="entry name" value="YjgA-like"/>
    <property type="match status" value="1"/>
</dbReference>
<keyword evidence="7" id="KW-1185">Reference proteome</keyword>
<organism evidence="6 7">
    <name type="scientific">Allofrancisella frigidaquae</name>
    <dbReference type="NCBI Taxonomy" id="1085644"/>
    <lineage>
        <taxon>Bacteria</taxon>
        <taxon>Pseudomonadati</taxon>
        <taxon>Pseudomonadota</taxon>
        <taxon>Gammaproteobacteria</taxon>
        <taxon>Thiotrichales</taxon>
        <taxon>Francisellaceae</taxon>
        <taxon>Allofrancisella</taxon>
    </lineage>
</organism>
<dbReference type="GO" id="GO:0019843">
    <property type="term" value="F:rRNA binding"/>
    <property type="evidence" value="ECO:0007669"/>
    <property type="project" value="UniProtKB-UniRule"/>
</dbReference>
<dbReference type="GO" id="GO:0043022">
    <property type="term" value="F:ribosome binding"/>
    <property type="evidence" value="ECO:0007669"/>
    <property type="project" value="UniProtKB-UniRule"/>
</dbReference>
<keyword evidence="4 5" id="KW-0694">RNA-binding</keyword>
<dbReference type="PANTHER" id="PTHR38101">
    <property type="entry name" value="UPF0307 PROTEIN YJGA"/>
    <property type="match status" value="1"/>
</dbReference>
<comment type="similarity">
    <text evidence="5">Belongs to the DarP family.</text>
</comment>
<evidence type="ECO:0000313" key="6">
    <source>
        <dbReference type="EMBL" id="QIV94340.1"/>
    </source>
</evidence>
<dbReference type="SUPFAM" id="SSF158710">
    <property type="entry name" value="PSPTO4464-like"/>
    <property type="match status" value="1"/>
</dbReference>